<dbReference type="EMBL" id="AAGLNK010000004">
    <property type="protein sequence ID" value="EBP3692491.1"/>
    <property type="molecule type" value="Genomic_DNA"/>
</dbReference>
<dbReference type="Proteomes" id="UP000885362">
    <property type="component" value="Unassembled WGS sequence"/>
</dbReference>
<dbReference type="InterPro" id="IPR001173">
    <property type="entry name" value="Glyco_trans_2-like"/>
</dbReference>
<evidence type="ECO:0000313" key="3">
    <source>
        <dbReference type="EMBL" id="ATW55100.1"/>
    </source>
</evidence>
<evidence type="ECO:0000313" key="13">
    <source>
        <dbReference type="EMBL" id="MIE72738.1"/>
    </source>
</evidence>
<reference evidence="3 15" key="1">
    <citation type="submission" date="2017-09" db="EMBL/GenBank/DDBJ databases">
        <title>Complete genome of Salmonella enterica subsp. diarizonae isolated from stool of a patient with bacterial enteropathy.</title>
        <authorList>
            <person name="Zhou J."/>
            <person name="Chen Q."/>
            <person name="Guo L."/>
            <person name="Fan J."/>
        </authorList>
    </citation>
    <scope>NUCLEOTIDE SEQUENCE [LARGE SCALE GENOMIC DNA]</scope>
    <source>
        <strain evidence="3 15">HZS154</strain>
    </source>
</reference>
<reference evidence="13" key="4">
    <citation type="submission" date="2018-08" db="EMBL/GenBank/DDBJ databases">
        <authorList>
            <consortium name="GenomeTrakr network: Whole genome sequencing for foodborne pathogen traceback"/>
        </authorList>
    </citation>
    <scope>NUCLEOTIDE SEQUENCE [LARGE SCALE GENOMIC DNA]</scope>
    <source>
        <strain evidence="4">CFSAN008697</strain>
        <strain evidence="14">CFSAN030538</strain>
        <strain evidence="7">FDA00001986</strain>
        <strain evidence="13">FMA0132</strain>
    </source>
</reference>
<dbReference type="EMBL" id="DAAFWI010000068">
    <property type="protein sequence ID" value="HAB1778245.1"/>
    <property type="molecule type" value="Genomic_DNA"/>
</dbReference>
<dbReference type="EMBL" id="DAAFZM010000056">
    <property type="protein sequence ID" value="HAB2187379.1"/>
    <property type="molecule type" value="Genomic_DNA"/>
</dbReference>
<dbReference type="AlphaFoldDB" id="A0A2I5HI12"/>
<evidence type="ECO:0000313" key="10">
    <source>
        <dbReference type="EMBL" id="HAB3844640.1"/>
    </source>
</evidence>
<organism evidence="3 15">
    <name type="scientific">Salmonella diarizonae</name>
    <dbReference type="NCBI Taxonomy" id="59204"/>
    <lineage>
        <taxon>Bacteria</taxon>
        <taxon>Pseudomonadati</taxon>
        <taxon>Pseudomonadota</taxon>
        <taxon>Gammaproteobacteria</taxon>
        <taxon>Enterobacterales</taxon>
        <taxon>Enterobacteriaceae</taxon>
        <taxon>Salmonella</taxon>
    </lineage>
</organism>
<feature type="transmembrane region" description="Helical" evidence="1">
    <location>
        <begin position="48"/>
        <end position="70"/>
    </location>
</feature>
<reference evidence="8" key="2">
    <citation type="journal article" date="2018" name="Genome Biol.">
        <title>SKESA: strategic k-mer extension for scrupulous assemblies.</title>
        <authorList>
            <person name="Souvorov A."/>
            <person name="Agarwala R."/>
            <person name="Lipman D.J."/>
        </authorList>
    </citation>
    <scope>NUCLEOTIDE SEQUENCE</scope>
    <source>
        <strain evidence="8">Salmonella enterica</strain>
    </source>
</reference>
<evidence type="ECO:0000313" key="5">
    <source>
        <dbReference type="EMBL" id="ECC3912491.1"/>
    </source>
</evidence>
<keyword evidence="1" id="KW-0472">Membrane</keyword>
<evidence type="ECO:0000313" key="7">
    <source>
        <dbReference type="EMBL" id="EDD0504074.1"/>
    </source>
</evidence>
<dbReference type="EMBL" id="AAIYJF010000007">
    <property type="protein sequence ID" value="ECJ4377830.1"/>
    <property type="molecule type" value="Genomic_DNA"/>
</dbReference>
<dbReference type="STRING" id="59204.UQ49_10120"/>
<dbReference type="RefSeq" id="WP_023247936.1">
    <property type="nucleotide sequence ID" value="NZ_CP011288.1"/>
</dbReference>
<dbReference type="Pfam" id="PF00535">
    <property type="entry name" value="Glycos_transf_2"/>
    <property type="match status" value="1"/>
</dbReference>
<keyword evidence="14" id="KW-0328">Glycosyltransferase</keyword>
<dbReference type="PANTHER" id="PTHR22916">
    <property type="entry name" value="GLYCOSYLTRANSFERASE"/>
    <property type="match status" value="1"/>
</dbReference>
<protein>
    <submittedName>
        <fullName evidence="3">Glycosyl transferase 2 family protein</fullName>
    </submittedName>
    <submittedName>
        <fullName evidence="4">Glycosyltransferase</fullName>
        <ecNumber evidence="14">2.4.-.-</ecNumber>
    </submittedName>
</protein>
<keyword evidence="1" id="KW-1133">Transmembrane helix</keyword>
<reference evidence="6" key="3">
    <citation type="submission" date="2018-05" db="EMBL/GenBank/DDBJ databases">
        <authorList>
            <person name="Ashton P.M."/>
            <person name="Dallman T."/>
            <person name="Nair S."/>
            <person name="De Pinna E."/>
            <person name="Peters T."/>
            <person name="Grant K."/>
        </authorList>
    </citation>
    <scope>NUCLEOTIDE SEQUENCE [LARGE SCALE GENOMIC DNA]</scope>
    <source>
        <strain evidence="5">294779</strain>
        <strain evidence="6">474878</strain>
    </source>
</reference>
<dbReference type="EC" id="2.4.-.-" evidence="14"/>
<evidence type="ECO:0000313" key="4">
    <source>
        <dbReference type="EMBL" id="EBP3692491.1"/>
    </source>
</evidence>
<dbReference type="EMBL" id="DAAGXW010000045">
    <property type="protein sequence ID" value="HAB5019211.1"/>
    <property type="molecule type" value="Genomic_DNA"/>
</dbReference>
<gene>
    <name evidence="14" type="ORF">ABB53_013650</name>
    <name evidence="7" type="ORF">AH359_22880</name>
    <name evidence="3" type="ORF">CNQ75_11540</name>
    <name evidence="5" type="ORF">CTQ69_00040</name>
    <name evidence="6" type="ORF">DLB95_11210</name>
    <name evidence="13" type="ORF">EL06_25970</name>
    <name evidence="12" type="ORF">G3A00_22730</name>
    <name evidence="11" type="ORF">GB016_22550</name>
    <name evidence="9" type="ORF">GB348_22875</name>
    <name evidence="10" type="ORF">GBW00_22520</name>
    <name evidence="8" type="ORF">GBY11_22760</name>
    <name evidence="4" type="ORF">PG27_04280</name>
</gene>
<dbReference type="Proteomes" id="UP000230639">
    <property type="component" value="Chromosome"/>
</dbReference>
<name>A0A2I5HI12_SALDZ</name>
<dbReference type="Proteomes" id="UP000839781">
    <property type="component" value="Unassembled WGS sequence"/>
</dbReference>
<evidence type="ECO:0000313" key="11">
    <source>
        <dbReference type="EMBL" id="HAB5019211.1"/>
    </source>
</evidence>
<evidence type="ECO:0000313" key="6">
    <source>
        <dbReference type="EMBL" id="ECJ4377830.1"/>
    </source>
</evidence>
<evidence type="ECO:0000313" key="14">
    <source>
        <dbReference type="EMBL" id="QWJ67830.1"/>
    </source>
</evidence>
<evidence type="ECO:0000256" key="1">
    <source>
        <dbReference type="SAM" id="Phobius"/>
    </source>
</evidence>
<evidence type="ECO:0000313" key="15">
    <source>
        <dbReference type="Proteomes" id="UP000230639"/>
    </source>
</evidence>
<dbReference type="Gene3D" id="3.90.550.10">
    <property type="entry name" value="Spore Coat Polysaccharide Biosynthesis Protein SpsA, Chain A"/>
    <property type="match status" value="1"/>
</dbReference>
<dbReference type="EMBL" id="DAAGNY010000040">
    <property type="protein sequence ID" value="HAB3844640.1"/>
    <property type="molecule type" value="Genomic_DNA"/>
</dbReference>
<reference evidence="8" key="5">
    <citation type="submission" date="2019-10" db="EMBL/GenBank/DDBJ databases">
        <authorList>
            <consortium name="NCBI Pathogen Detection Project"/>
        </authorList>
    </citation>
    <scope>NUCLEOTIDE SEQUENCE</scope>
    <source>
        <strain evidence="8">Salmonella enterica</strain>
    </source>
</reference>
<feature type="transmembrane region" description="Helical" evidence="1">
    <location>
        <begin position="260"/>
        <end position="281"/>
    </location>
</feature>
<dbReference type="EMBL" id="CP075144">
    <property type="protein sequence ID" value="QWJ67830.1"/>
    <property type="molecule type" value="Genomic_DNA"/>
</dbReference>
<evidence type="ECO:0000313" key="8">
    <source>
        <dbReference type="EMBL" id="HAB1778245.1"/>
    </source>
</evidence>
<dbReference type="EMBL" id="AAIBIC010000001">
    <property type="protein sequence ID" value="ECC3912491.1"/>
    <property type="molecule type" value="Genomic_DNA"/>
</dbReference>
<dbReference type="EMBL" id="DAAQZS010000042">
    <property type="protein sequence ID" value="HAE1476677.1"/>
    <property type="molecule type" value="Genomic_DNA"/>
</dbReference>
<keyword evidence="3" id="KW-0808">Transferase</keyword>
<evidence type="ECO:0000313" key="12">
    <source>
        <dbReference type="EMBL" id="HAE1476677.1"/>
    </source>
</evidence>
<evidence type="ECO:0000313" key="9">
    <source>
        <dbReference type="EMBL" id="HAB2187379.1"/>
    </source>
</evidence>
<accession>A0A2I5HI12</accession>
<dbReference type="SUPFAM" id="SSF53448">
    <property type="entry name" value="Nucleotide-diphospho-sugar transferases"/>
    <property type="match status" value="1"/>
</dbReference>
<dbReference type="PANTHER" id="PTHR22916:SF3">
    <property type="entry name" value="UDP-GLCNAC:BETAGAL BETA-1,3-N-ACETYLGLUCOSAMINYLTRANSFERASE-LIKE PROTEIN 1"/>
    <property type="match status" value="1"/>
</dbReference>
<dbReference type="EMBL" id="CP023345">
    <property type="protein sequence ID" value="ATW55100.1"/>
    <property type="molecule type" value="Genomic_DNA"/>
</dbReference>
<sequence length="285" mass="33296">MIEVSVDFAIADKTVAKVAVLLSVYQNDKELPLYLSIKSILNQSYRELAMLILIDGFVSTNISNLINLLGKSDRRIIILKREKNEGLASAMNTLIDFALVTYPNLEYIARMDSDDVSKLNRIELQKYFLDSNKNIDVLGGGCREFGIYNKIIYKYECDHDIKKNIIRMTPFIHPTVMFNISIFKKGLRYPVNTVLSEDLSFWLLLCLQGYRFHNLKMVLLDYRITESTLKRRVGLTKACSEFYERVRFILIRRERFLKNVLYILGHFIIRLMPVLIVKKLYSILR</sequence>
<proteinExistence type="predicted"/>
<dbReference type="EMBL" id="AALSXK010000038">
    <property type="protein sequence ID" value="EDD0504074.1"/>
    <property type="molecule type" value="Genomic_DNA"/>
</dbReference>
<reference evidence="14" key="6">
    <citation type="submission" date="2021-05" db="EMBL/GenBank/DDBJ databases">
        <title>Whole genome PacBio Sequel sequence of Salmonella enterica subsp. enterica.</title>
        <authorList>
            <person name="Hoffmann M."/>
            <person name="Balkey M."/>
            <person name="Luo Y."/>
        </authorList>
    </citation>
    <scope>NUCLEOTIDE SEQUENCE</scope>
    <source>
        <strain evidence="14">CFSAN030538</strain>
    </source>
</reference>
<feature type="domain" description="Glycosyltransferase 2-like" evidence="2">
    <location>
        <begin position="24"/>
        <end position="144"/>
    </location>
</feature>
<dbReference type="Proteomes" id="UP000839735">
    <property type="component" value="Unassembled WGS sequence"/>
</dbReference>
<dbReference type="InterPro" id="IPR029044">
    <property type="entry name" value="Nucleotide-diphossugar_trans"/>
</dbReference>
<evidence type="ECO:0000259" key="2">
    <source>
        <dbReference type="Pfam" id="PF00535"/>
    </source>
</evidence>
<dbReference type="GO" id="GO:0016758">
    <property type="term" value="F:hexosyltransferase activity"/>
    <property type="evidence" value="ECO:0007669"/>
    <property type="project" value="UniProtKB-ARBA"/>
</dbReference>
<dbReference type="EMBL" id="RSHK01000043">
    <property type="protein sequence ID" value="MIE72738.1"/>
    <property type="molecule type" value="Genomic_DNA"/>
</dbReference>
<keyword evidence="1" id="KW-0812">Transmembrane</keyword>